<dbReference type="SUPFAM" id="SSF50044">
    <property type="entry name" value="SH3-domain"/>
    <property type="match status" value="1"/>
</dbReference>
<evidence type="ECO:0000313" key="8">
    <source>
        <dbReference type="EMBL" id="CAC5360662.1"/>
    </source>
</evidence>
<dbReference type="Pfam" id="PF16523">
    <property type="entry name" value="betaPIX_CC"/>
    <property type="match status" value="1"/>
</dbReference>
<dbReference type="InterPro" id="IPR035899">
    <property type="entry name" value="DBL_dom_sf"/>
</dbReference>
<dbReference type="GO" id="GO:0005737">
    <property type="term" value="C:cytoplasm"/>
    <property type="evidence" value="ECO:0007669"/>
    <property type="project" value="TreeGrafter"/>
</dbReference>
<evidence type="ECO:0000259" key="5">
    <source>
        <dbReference type="PROSITE" id="PS50002"/>
    </source>
</evidence>
<evidence type="ECO:0000259" key="6">
    <source>
        <dbReference type="PROSITE" id="PS50003"/>
    </source>
</evidence>
<evidence type="ECO:0000256" key="4">
    <source>
        <dbReference type="SAM" id="MobiDB-lite"/>
    </source>
</evidence>
<dbReference type="PROSITE" id="PS50010">
    <property type="entry name" value="DH_2"/>
    <property type="match status" value="1"/>
</dbReference>
<organism evidence="8 9">
    <name type="scientific">Mytilus coruscus</name>
    <name type="common">Sea mussel</name>
    <dbReference type="NCBI Taxonomy" id="42192"/>
    <lineage>
        <taxon>Eukaryota</taxon>
        <taxon>Metazoa</taxon>
        <taxon>Spiralia</taxon>
        <taxon>Lophotrochozoa</taxon>
        <taxon>Mollusca</taxon>
        <taxon>Bivalvia</taxon>
        <taxon>Autobranchia</taxon>
        <taxon>Pteriomorphia</taxon>
        <taxon>Mytilida</taxon>
        <taxon>Mytiloidea</taxon>
        <taxon>Mytilidae</taxon>
        <taxon>Mytilinae</taxon>
        <taxon>Mytilus</taxon>
    </lineage>
</organism>
<dbReference type="PANTHER" id="PTHR46026">
    <property type="entry name" value="RHO-TYPE GUANINE NUCLEOTIDE EXCHANGE FACTOR, ISOFORM F"/>
    <property type="match status" value="1"/>
</dbReference>
<dbReference type="Gene3D" id="2.30.30.40">
    <property type="entry name" value="SH3 Domains"/>
    <property type="match status" value="1"/>
</dbReference>
<dbReference type="Pfam" id="PF00169">
    <property type="entry name" value="PH"/>
    <property type="match status" value="1"/>
</dbReference>
<dbReference type="Pfam" id="PF00621">
    <property type="entry name" value="RhoGEF"/>
    <property type="match status" value="1"/>
</dbReference>
<dbReference type="InterPro" id="IPR001452">
    <property type="entry name" value="SH3_domain"/>
</dbReference>
<proteinExistence type="predicted"/>
<dbReference type="OrthoDB" id="443981at2759"/>
<name>A0A6J8A3J3_MYTCO</name>
<dbReference type="PROSITE" id="PS50002">
    <property type="entry name" value="SH3"/>
    <property type="match status" value="1"/>
</dbReference>
<dbReference type="SUPFAM" id="SSF50729">
    <property type="entry name" value="PH domain-like"/>
    <property type="match status" value="1"/>
</dbReference>
<dbReference type="FunFam" id="1.20.900.10:FF:000016">
    <property type="entry name" value="Rho guanine nucleotide exchange factor 6"/>
    <property type="match status" value="1"/>
</dbReference>
<dbReference type="Pfam" id="PF16614">
    <property type="entry name" value="RhoGEF67_u2"/>
    <property type="match status" value="1"/>
</dbReference>
<keyword evidence="1 2" id="KW-0728">SH3 domain</keyword>
<dbReference type="SUPFAM" id="SSF48065">
    <property type="entry name" value="DBL homology domain (DH-domain)"/>
    <property type="match status" value="1"/>
</dbReference>
<dbReference type="InterPro" id="IPR036028">
    <property type="entry name" value="SH3-like_dom_sf"/>
</dbReference>
<feature type="region of interest" description="Disordered" evidence="4">
    <location>
        <begin position="40"/>
        <end position="69"/>
    </location>
</feature>
<evidence type="ECO:0000259" key="7">
    <source>
        <dbReference type="PROSITE" id="PS50010"/>
    </source>
</evidence>
<dbReference type="EMBL" id="CACVKT020000570">
    <property type="protein sequence ID" value="CAC5360662.1"/>
    <property type="molecule type" value="Genomic_DNA"/>
</dbReference>
<feature type="compositionally biased region" description="Low complexity" evidence="4">
    <location>
        <begin position="40"/>
        <end position="55"/>
    </location>
</feature>
<dbReference type="GO" id="GO:0005085">
    <property type="term" value="F:guanyl-nucleotide exchange factor activity"/>
    <property type="evidence" value="ECO:0007669"/>
    <property type="project" value="InterPro"/>
</dbReference>
<dbReference type="Proteomes" id="UP000507470">
    <property type="component" value="Unassembled WGS sequence"/>
</dbReference>
<feature type="domain" description="DH" evidence="7">
    <location>
        <begin position="224"/>
        <end position="403"/>
    </location>
</feature>
<feature type="region of interest" description="Disordered" evidence="4">
    <location>
        <begin position="608"/>
        <end position="638"/>
    </location>
</feature>
<sequence length="784" mass="89770">MENDREEKTPSTDLSGDFDMIVNEINEFINILEVRGQELEQQQAEENRQQSQQQTESEDSEECDTTPFQSARNTIILVENSEEPIYETCHNEQENPYEAIPALAHLATVTASTSPAAKSQKPELKPKPKHLLKMVEPSSQNPKRVKALHNFSGSNNDELCFSKGDIITVTQMVEGGWWEGTLNGKTGWFPNNYTKEIKSDIANRSSITKGPDMGVYKRESTQLYHNVVFQNLIETEKTHVQEMTMVLQNYIHPLQNSGILTPVEYTKLVGNLDDILAFQNNFLSSIEDCMKQLPHLRRIGGVFMKHAPRLKELYLEYCSNHPRAVAIVQSKRDELNKYMEQDGAPPGAMILTTNLYKPFTRLDKYPSLLKELERHIEESHVDRGDTQRAIAIYRDVSNACMEIRKVKEMEYEILTSAIKGWEGEEMSKFGEVLHLSQVHVFTSSGEKYDRIFVLFPNMLVMLSMSPRLSGYTYEGQIPLSGLNVSTCDDEENFPNSFEISGNMIEKITVTCGTNSEVKAWLNHLKQQANYTSGTTKPQSLQVCLNTLQEQMKLLKNGGSMETSSGQNKPENQKISTSQPSISLLTKAKTAMVTHSTWSMSCLRPSPPLRQIPYNKEDGIRSPRMGRKPVRRKPVRTHSQDEYDFKSRWRQYDPRTMEEDSLILRVIEAYCTSAKTRNTVNSLPLKEVINIVKPMPTDRYIRRDVGTQAEEEKIIVDDGGDPTMLQEKSLVDTVYSLKDQVKALEQEHKRMKRDLEEETKARKRLETNMKKFIKTRTDMMDENLM</sequence>
<feature type="compositionally biased region" description="Basic residues" evidence="4">
    <location>
        <begin position="623"/>
        <end position="635"/>
    </location>
</feature>
<dbReference type="Gene3D" id="2.30.29.30">
    <property type="entry name" value="Pleckstrin-homology domain (PH domain)/Phosphotyrosine-binding domain (PTB)"/>
    <property type="match status" value="1"/>
</dbReference>
<dbReference type="Gene3D" id="1.20.5.390">
    <property type="entry name" value="L1 transposable element, trimerization domain"/>
    <property type="match status" value="1"/>
</dbReference>
<dbReference type="SMART" id="SM00325">
    <property type="entry name" value="RhoGEF"/>
    <property type="match status" value="1"/>
</dbReference>
<dbReference type="PRINTS" id="PR00452">
    <property type="entry name" value="SH3DOMAIN"/>
</dbReference>
<dbReference type="FunFam" id="2.30.30.40:FF:000072">
    <property type="entry name" value="Unconventional Myosin IB"/>
    <property type="match status" value="1"/>
</dbReference>
<accession>A0A6J8A3J3</accession>
<dbReference type="CDD" id="cd00160">
    <property type="entry name" value="RhoGEF"/>
    <property type="match status" value="1"/>
</dbReference>
<keyword evidence="3" id="KW-0175">Coiled coil</keyword>
<dbReference type="InterPro" id="IPR000219">
    <property type="entry name" value="DH_dom"/>
</dbReference>
<dbReference type="PANTHER" id="PTHR46026:SF1">
    <property type="entry name" value="RHO-TYPE GUANINE NUCLEOTIDE EXCHANGE FACTOR, ISOFORM F"/>
    <property type="match status" value="1"/>
</dbReference>
<dbReference type="InterPro" id="IPR011993">
    <property type="entry name" value="PH-like_dom_sf"/>
</dbReference>
<feature type="region of interest" description="Disordered" evidence="4">
    <location>
        <begin position="557"/>
        <end position="580"/>
    </location>
</feature>
<evidence type="ECO:0000313" key="9">
    <source>
        <dbReference type="Proteomes" id="UP000507470"/>
    </source>
</evidence>
<feature type="domain" description="SH3" evidence="5">
    <location>
        <begin position="140"/>
        <end position="199"/>
    </location>
</feature>
<dbReference type="PROSITE" id="PS50003">
    <property type="entry name" value="PH_DOMAIN"/>
    <property type="match status" value="1"/>
</dbReference>
<evidence type="ECO:0000256" key="3">
    <source>
        <dbReference type="SAM" id="Coils"/>
    </source>
</evidence>
<dbReference type="AlphaFoldDB" id="A0A6J8A3J3"/>
<reference evidence="8 9" key="1">
    <citation type="submission" date="2020-06" db="EMBL/GenBank/DDBJ databases">
        <authorList>
            <person name="Li R."/>
            <person name="Bekaert M."/>
        </authorList>
    </citation>
    <scope>NUCLEOTIDE SEQUENCE [LARGE SCALE GENOMIC DNA]</scope>
    <source>
        <strain evidence="9">wild</strain>
    </source>
</reference>
<gene>
    <name evidence="8" type="ORF">MCOR_3060</name>
</gene>
<keyword evidence="9" id="KW-1185">Reference proteome</keyword>
<dbReference type="Gene3D" id="1.20.900.10">
    <property type="entry name" value="Dbl homology (DH) domain"/>
    <property type="match status" value="1"/>
</dbReference>
<evidence type="ECO:0000256" key="1">
    <source>
        <dbReference type="ARBA" id="ARBA00022443"/>
    </source>
</evidence>
<dbReference type="InterPro" id="IPR001849">
    <property type="entry name" value="PH_domain"/>
</dbReference>
<dbReference type="Pfam" id="PF14604">
    <property type="entry name" value="SH3_9"/>
    <property type="match status" value="1"/>
</dbReference>
<dbReference type="SMART" id="SM00233">
    <property type="entry name" value="PH"/>
    <property type="match status" value="1"/>
</dbReference>
<evidence type="ECO:0000256" key="2">
    <source>
        <dbReference type="PROSITE-ProRule" id="PRU00192"/>
    </source>
</evidence>
<dbReference type="CDD" id="cd11877">
    <property type="entry name" value="SH3_PIX"/>
    <property type="match status" value="1"/>
</dbReference>
<feature type="compositionally biased region" description="Polar residues" evidence="4">
    <location>
        <begin position="559"/>
        <end position="580"/>
    </location>
</feature>
<feature type="domain" description="PH" evidence="6">
    <location>
        <begin position="425"/>
        <end position="529"/>
    </location>
</feature>
<feature type="coiled-coil region" evidence="3">
    <location>
        <begin position="733"/>
        <end position="774"/>
    </location>
</feature>
<dbReference type="InterPro" id="IPR032409">
    <property type="entry name" value="GEF6/7_CC"/>
</dbReference>
<dbReference type="SMART" id="SM00326">
    <property type="entry name" value="SH3"/>
    <property type="match status" value="1"/>
</dbReference>
<protein>
    <submittedName>
        <fullName evidence="8">ARHGEF7</fullName>
    </submittedName>
</protein>